<dbReference type="Pfam" id="PF03358">
    <property type="entry name" value="FMN_red"/>
    <property type="match status" value="1"/>
</dbReference>
<dbReference type="InterPro" id="IPR029039">
    <property type="entry name" value="Flavoprotein-like_sf"/>
</dbReference>
<dbReference type="OrthoDB" id="504689at2759"/>
<dbReference type="PROSITE" id="PS50902">
    <property type="entry name" value="FLAVODOXIN_LIKE"/>
    <property type="match status" value="1"/>
</dbReference>
<name>A0A4P9ZSY9_9FUNG</name>
<dbReference type="PANTHER" id="PTHR30546:SF23">
    <property type="entry name" value="FLAVOPROTEIN-LIKE PROTEIN YCP4-RELATED"/>
    <property type="match status" value="1"/>
</dbReference>
<dbReference type="FunFam" id="3.40.50.360:FF:000001">
    <property type="entry name" value="NAD(P)H dehydrogenase (Quinone) FQR1-like"/>
    <property type="match status" value="1"/>
</dbReference>
<dbReference type="AlphaFoldDB" id="A0A4P9ZSY9"/>
<evidence type="ECO:0000256" key="1">
    <source>
        <dbReference type="ARBA" id="ARBA00006961"/>
    </source>
</evidence>
<dbReference type="EMBL" id="ML002774">
    <property type="protein sequence ID" value="RKP35842.1"/>
    <property type="molecule type" value="Genomic_DNA"/>
</dbReference>
<dbReference type="Gene3D" id="3.40.50.360">
    <property type="match status" value="1"/>
</dbReference>
<feature type="domain" description="Flavodoxin-like" evidence="2">
    <location>
        <begin position="9"/>
        <end position="196"/>
    </location>
</feature>
<organism evidence="3 4">
    <name type="scientific">Dimargaris cristalligena</name>
    <dbReference type="NCBI Taxonomy" id="215637"/>
    <lineage>
        <taxon>Eukaryota</taxon>
        <taxon>Fungi</taxon>
        <taxon>Fungi incertae sedis</taxon>
        <taxon>Zoopagomycota</taxon>
        <taxon>Kickxellomycotina</taxon>
        <taxon>Dimargaritomycetes</taxon>
        <taxon>Dimargaritales</taxon>
        <taxon>Dimargaritaceae</taxon>
        <taxon>Dimargaris</taxon>
    </lineage>
</organism>
<dbReference type="SUPFAM" id="SSF52218">
    <property type="entry name" value="Flavoproteins"/>
    <property type="match status" value="1"/>
</dbReference>
<evidence type="ECO:0000259" key="2">
    <source>
        <dbReference type="PROSITE" id="PS50902"/>
    </source>
</evidence>
<dbReference type="GO" id="GO:0003955">
    <property type="term" value="F:NAD(P)H dehydrogenase (quinone) activity"/>
    <property type="evidence" value="ECO:0007669"/>
    <property type="project" value="InterPro"/>
</dbReference>
<dbReference type="Proteomes" id="UP000268162">
    <property type="component" value="Unassembled WGS sequence"/>
</dbReference>
<dbReference type="STRING" id="215637.A0A4P9ZSY9"/>
<comment type="similarity">
    <text evidence="1">Belongs to the WrbA family.</text>
</comment>
<evidence type="ECO:0000313" key="3">
    <source>
        <dbReference type="EMBL" id="RKP35842.1"/>
    </source>
</evidence>
<dbReference type="InterPro" id="IPR010089">
    <property type="entry name" value="Flavoprotein_WrbA-like"/>
</dbReference>
<dbReference type="InterPro" id="IPR005025">
    <property type="entry name" value="FMN_Rdtase-like_dom"/>
</dbReference>
<dbReference type="NCBIfam" id="NF002999">
    <property type="entry name" value="PRK03767.1"/>
    <property type="match status" value="1"/>
</dbReference>
<keyword evidence="4" id="KW-1185">Reference proteome</keyword>
<dbReference type="InterPro" id="IPR008254">
    <property type="entry name" value="Flavodoxin/NO_synth"/>
</dbReference>
<reference evidence="4" key="1">
    <citation type="journal article" date="2018" name="Nat. Microbiol.">
        <title>Leveraging single-cell genomics to expand the fungal tree of life.</title>
        <authorList>
            <person name="Ahrendt S.R."/>
            <person name="Quandt C.A."/>
            <person name="Ciobanu D."/>
            <person name="Clum A."/>
            <person name="Salamov A."/>
            <person name="Andreopoulos B."/>
            <person name="Cheng J.F."/>
            <person name="Woyke T."/>
            <person name="Pelin A."/>
            <person name="Henrissat B."/>
            <person name="Reynolds N.K."/>
            <person name="Benny G.L."/>
            <person name="Smith M.E."/>
            <person name="James T.Y."/>
            <person name="Grigoriev I.V."/>
        </authorList>
    </citation>
    <scope>NUCLEOTIDE SEQUENCE [LARGE SCALE GENOMIC DNA]</scope>
    <source>
        <strain evidence="4">RSA 468</strain>
    </source>
</reference>
<dbReference type="NCBIfam" id="TIGR01755">
    <property type="entry name" value="flav_wrbA"/>
    <property type="match status" value="1"/>
</dbReference>
<gene>
    <name evidence="3" type="ORF">BJ085DRAFT_35527</name>
</gene>
<sequence length="209" mass="22699">MPAIAKPKIFIVFYSLYGHVYTLAQSIKKGVEKVSEVEVHLFQLKETLDDKVLAAMHAPPKPNVPVIVPSDLAAADAFLFGIPTRFGNMSEQWKNLWDATGQLWIKQALCGKMAGTFFSTASQNGGQESTALTFITTLAHHGMIYVPFGTRSSHIFDNSAIVGGSAYGAGTITNGDGSRLPSPHEIDIAEAQGQIFAQNVAQYYRNHRG</sequence>
<dbReference type="GO" id="GO:0010181">
    <property type="term" value="F:FMN binding"/>
    <property type="evidence" value="ECO:0007669"/>
    <property type="project" value="InterPro"/>
</dbReference>
<proteinExistence type="inferred from homology"/>
<dbReference type="GO" id="GO:0016020">
    <property type="term" value="C:membrane"/>
    <property type="evidence" value="ECO:0007669"/>
    <property type="project" value="TreeGrafter"/>
</dbReference>
<accession>A0A4P9ZSY9</accession>
<evidence type="ECO:0000313" key="4">
    <source>
        <dbReference type="Proteomes" id="UP000268162"/>
    </source>
</evidence>
<dbReference type="PANTHER" id="PTHR30546">
    <property type="entry name" value="FLAVODOXIN-RELATED PROTEIN WRBA-RELATED"/>
    <property type="match status" value="1"/>
</dbReference>
<protein>
    <submittedName>
        <fullName evidence="3">NAD(P)H:quinone oxidoreductase, type IV</fullName>
    </submittedName>
</protein>